<evidence type="ECO:0000256" key="5">
    <source>
        <dbReference type="SAM" id="Phobius"/>
    </source>
</evidence>
<feature type="transmembrane region" description="Helical" evidence="5">
    <location>
        <begin position="245"/>
        <end position="264"/>
    </location>
</feature>
<proteinExistence type="predicted"/>
<evidence type="ECO:0000256" key="3">
    <source>
        <dbReference type="ARBA" id="ARBA00022989"/>
    </source>
</evidence>
<dbReference type="EMBL" id="JAVDXZ010000001">
    <property type="protein sequence ID" value="MDR7329829.1"/>
    <property type="molecule type" value="Genomic_DNA"/>
</dbReference>
<dbReference type="CDD" id="cd17489">
    <property type="entry name" value="MFS_YfcJ_like"/>
    <property type="match status" value="1"/>
</dbReference>
<dbReference type="Proteomes" id="UP001180840">
    <property type="component" value="Unassembled WGS sequence"/>
</dbReference>
<feature type="transmembrane region" description="Helical" evidence="5">
    <location>
        <begin position="12"/>
        <end position="43"/>
    </location>
</feature>
<feature type="transmembrane region" description="Helical" evidence="5">
    <location>
        <begin position="365"/>
        <end position="383"/>
    </location>
</feature>
<reference evidence="7" key="1">
    <citation type="submission" date="2023-07" db="EMBL/GenBank/DDBJ databases">
        <title>Sequencing the genomes of 1000 actinobacteria strains.</title>
        <authorList>
            <person name="Klenk H.-P."/>
        </authorList>
    </citation>
    <scope>NUCLEOTIDE SEQUENCE</scope>
    <source>
        <strain evidence="7">DSM 107476</strain>
    </source>
</reference>
<dbReference type="InterPro" id="IPR020846">
    <property type="entry name" value="MFS_dom"/>
</dbReference>
<comment type="caution">
    <text evidence="7">The sequence shown here is derived from an EMBL/GenBank/DDBJ whole genome shotgun (WGS) entry which is preliminary data.</text>
</comment>
<feature type="transmembrane region" description="Helical" evidence="5">
    <location>
        <begin position="300"/>
        <end position="326"/>
    </location>
</feature>
<feature type="transmembrane region" description="Helical" evidence="5">
    <location>
        <begin position="169"/>
        <end position="190"/>
    </location>
</feature>
<evidence type="ECO:0000256" key="2">
    <source>
        <dbReference type="ARBA" id="ARBA00022692"/>
    </source>
</evidence>
<comment type="subcellular location">
    <subcellularLocation>
        <location evidence="1">Cell membrane</location>
        <topology evidence="1">Multi-pass membrane protein</topology>
    </subcellularLocation>
</comment>
<feature type="domain" description="Major facilitator superfamily (MFS) profile" evidence="6">
    <location>
        <begin position="16"/>
        <end position="388"/>
    </location>
</feature>
<dbReference type="InterPro" id="IPR011701">
    <property type="entry name" value="MFS"/>
</dbReference>
<keyword evidence="8" id="KW-1185">Reference proteome</keyword>
<sequence>MVAERTTRENRLVTPTFLIVWLVNFIQYLLFYLLVTTIALYAVKEFAVGEAASGLAASSFVIGATVARVFCGYVTDVVGRRPVLVTASVLVAVACLLYLPVDDFALLVVVRALHGFAYAFATTAVMAMAQSVIPASRRAEGTGYFALSSTLATAVGPALGLFLVESFDYRTLFLVTFATSVLALAAALVLRTPELRQPVSRFNLADVAHPAVIPIGVFMMLIGLCYAGVITYLNAYAVERDLTVGASLFFIGYAAVMLVMRFILGRVQDRRGDNVVIALGVASFVIALVTLSLATENWMVVTAGMLTGLGYGTLMPACQVITVRLVEPERMGTGISTMFLFMDLGLGIGPIFLGMLVAATSYGTMYAFLAVICVLAGFLYVLVHGRHVSGSRLRSVDTGGAAQPRA</sequence>
<feature type="transmembrane region" description="Helical" evidence="5">
    <location>
        <begin position="141"/>
        <end position="163"/>
    </location>
</feature>
<dbReference type="Pfam" id="PF07690">
    <property type="entry name" value="MFS_1"/>
    <property type="match status" value="1"/>
</dbReference>
<dbReference type="PANTHER" id="PTHR23531:SF1">
    <property type="entry name" value="QUINOLENE RESISTANCE PROTEIN NORA"/>
    <property type="match status" value="1"/>
</dbReference>
<dbReference type="PANTHER" id="PTHR23531">
    <property type="entry name" value="QUINOLENE RESISTANCE PROTEIN NORA"/>
    <property type="match status" value="1"/>
</dbReference>
<name>A0ABU1ZY19_9CORY</name>
<dbReference type="RefSeq" id="WP_290194959.1">
    <property type="nucleotide sequence ID" value="NZ_CP047654.1"/>
</dbReference>
<evidence type="ECO:0000313" key="8">
    <source>
        <dbReference type="Proteomes" id="UP001180840"/>
    </source>
</evidence>
<dbReference type="InterPro" id="IPR036259">
    <property type="entry name" value="MFS_trans_sf"/>
</dbReference>
<keyword evidence="2 5" id="KW-0812">Transmembrane</keyword>
<dbReference type="InterPro" id="IPR052714">
    <property type="entry name" value="MFS_Exporter"/>
</dbReference>
<dbReference type="PROSITE" id="PS50850">
    <property type="entry name" value="MFS"/>
    <property type="match status" value="1"/>
</dbReference>
<dbReference type="SUPFAM" id="SSF103473">
    <property type="entry name" value="MFS general substrate transporter"/>
    <property type="match status" value="1"/>
</dbReference>
<protein>
    <submittedName>
        <fullName evidence="7">MFS family permease</fullName>
    </submittedName>
</protein>
<feature type="transmembrane region" description="Helical" evidence="5">
    <location>
        <begin position="338"/>
        <end position="359"/>
    </location>
</feature>
<evidence type="ECO:0000256" key="4">
    <source>
        <dbReference type="ARBA" id="ARBA00023136"/>
    </source>
</evidence>
<feature type="transmembrane region" description="Helical" evidence="5">
    <location>
        <begin position="211"/>
        <end position="233"/>
    </location>
</feature>
<evidence type="ECO:0000313" key="7">
    <source>
        <dbReference type="EMBL" id="MDR7329829.1"/>
    </source>
</evidence>
<organism evidence="7 8">
    <name type="scientific">Corynebacterium guangdongense</name>
    <dbReference type="NCBI Taxonomy" id="1783348"/>
    <lineage>
        <taxon>Bacteria</taxon>
        <taxon>Bacillati</taxon>
        <taxon>Actinomycetota</taxon>
        <taxon>Actinomycetes</taxon>
        <taxon>Mycobacteriales</taxon>
        <taxon>Corynebacteriaceae</taxon>
        <taxon>Corynebacterium</taxon>
    </lineage>
</organism>
<evidence type="ECO:0000259" key="6">
    <source>
        <dbReference type="PROSITE" id="PS50850"/>
    </source>
</evidence>
<gene>
    <name evidence="7" type="ORF">J2S39_001505</name>
</gene>
<feature type="transmembrane region" description="Helical" evidence="5">
    <location>
        <begin position="55"/>
        <end position="75"/>
    </location>
</feature>
<keyword evidence="3 5" id="KW-1133">Transmembrane helix</keyword>
<keyword evidence="4 5" id="KW-0472">Membrane</keyword>
<feature type="transmembrane region" description="Helical" evidence="5">
    <location>
        <begin position="105"/>
        <end position="129"/>
    </location>
</feature>
<feature type="transmembrane region" description="Helical" evidence="5">
    <location>
        <begin position="276"/>
        <end position="294"/>
    </location>
</feature>
<evidence type="ECO:0000256" key="1">
    <source>
        <dbReference type="ARBA" id="ARBA00004651"/>
    </source>
</evidence>
<feature type="transmembrane region" description="Helical" evidence="5">
    <location>
        <begin position="82"/>
        <end position="99"/>
    </location>
</feature>
<accession>A0ABU1ZY19</accession>
<dbReference type="Gene3D" id="1.20.1250.20">
    <property type="entry name" value="MFS general substrate transporter like domains"/>
    <property type="match status" value="1"/>
</dbReference>